<name>A0ABQ9ZG36_9CRUS</name>
<proteinExistence type="predicted"/>
<evidence type="ECO:0000313" key="3">
    <source>
        <dbReference type="Proteomes" id="UP001234178"/>
    </source>
</evidence>
<dbReference type="Proteomes" id="UP001234178">
    <property type="component" value="Unassembled WGS sequence"/>
</dbReference>
<dbReference type="SUPFAM" id="SSF53067">
    <property type="entry name" value="Actin-like ATPase domain"/>
    <property type="match status" value="2"/>
</dbReference>
<dbReference type="InterPro" id="IPR043129">
    <property type="entry name" value="ATPase_NBD"/>
</dbReference>
<evidence type="ECO:0008006" key="4">
    <source>
        <dbReference type="Google" id="ProtNLM"/>
    </source>
</evidence>
<feature type="region of interest" description="Disordered" evidence="1">
    <location>
        <begin position="252"/>
        <end position="271"/>
    </location>
</feature>
<comment type="caution">
    <text evidence="2">The sequence shown here is derived from an EMBL/GenBank/DDBJ whole genome shotgun (WGS) entry which is preliminary data.</text>
</comment>
<feature type="region of interest" description="Disordered" evidence="1">
    <location>
        <begin position="178"/>
        <end position="200"/>
    </location>
</feature>
<protein>
    <recommendedName>
        <fullName evidence="4">Heat shock 70 kDa protein 12A</fullName>
    </recommendedName>
</protein>
<evidence type="ECO:0000256" key="1">
    <source>
        <dbReference type="SAM" id="MobiDB-lite"/>
    </source>
</evidence>
<keyword evidence="3" id="KW-1185">Reference proteome</keyword>
<sequence>MATVITLDVPSGCWKMPLSNDSRKSDDYRVKLREEFRYFLRSMLQVCPAMDCEENRYYNQRHCPPEQAGSVCQRGPLQEAEDLNGVVVDVGQVDEQVATLWWALAQQTARVARRCADKNNTTVPVVDAIRSTTGGWNVWAPVTSLASRPTTEPTYSILGCFTSTAAVVDLTLSGCNSSSSSGAGSPSIHSETMSTTPMSSPRLVREICEKYPPIAGQRPASATPQLQSYVYETSPSDAKGVQLLRYVRVSQSASTDPLPSEGQLRGSMRRPKSEIAIRKFSDSSGQQQNDDASSSVDCVQYESQDLGRDYEEPASSYSPIVVVAIDFGTTYSGYAFSFIHDPEEIHMMRKWEGGDPGIPNAKTPTVLLLKPTGQFHSFGYTARDYYHDLTTRDTRQWLYFDKFKMTLHHQKQLGRSTLIQAANKVDSLPAVTVFAHALRFFKEHALRELSDQTAIPIHNEDIRWVITVPAIWRSAAKQLMREAAYEAGLGSDRLPHQVLISLEPEAASLFCRQLKRHQLKTEKPAELQLTPASLGKPGPLKPWNRSAQRESMYVDAVLDVCPGQRYMVVDCGGGTVDITVHQVMDLDGQHLKELHRATGGPYGSIGVDLAFEQLLDNIFGSDFMNHFKTRLPASYVDLMVSFEARKRHASPYRCNPLNIALPFSLIDCFRKYRGREVEFAIRKHGDPHVRWSTQGMLRLDQEAMKSLFQPTLRAIIEHIEDVLVHPDLVGIDYLFLVGGFAESPLLQQAVRSHFGEHVTVIIPQDVSLAILKGAVLYGVNPNAITVRRSRLTYGVAVLNRFIQGRHPIEKRVVKDGIAYCKDIFDKFVMADQSVSMGERVVRSYSPARRHQRRIVLNVFSADNDDVQFVTDPGVRMFATLSLDLGFNYAVKTRREIRVTMEFGDTEIRASAVDVFSGNTIKASFDFLDDKSQ</sequence>
<dbReference type="Gene3D" id="3.30.420.40">
    <property type="match status" value="3"/>
</dbReference>
<dbReference type="Gene3D" id="3.90.640.10">
    <property type="entry name" value="Actin, Chain A, domain 4"/>
    <property type="match status" value="1"/>
</dbReference>
<dbReference type="EMBL" id="JAOYFB010000003">
    <property type="protein sequence ID" value="KAK4011885.1"/>
    <property type="molecule type" value="Genomic_DNA"/>
</dbReference>
<dbReference type="PANTHER" id="PTHR14187:SF46">
    <property type="entry name" value="HEAT SHOCK 70 KDA PROTEIN 12A"/>
    <property type="match status" value="1"/>
</dbReference>
<reference evidence="2 3" key="1">
    <citation type="journal article" date="2023" name="Nucleic Acids Res.">
        <title>The hologenome of Daphnia magna reveals possible DNA methylation and microbiome-mediated evolution of the host genome.</title>
        <authorList>
            <person name="Chaturvedi A."/>
            <person name="Li X."/>
            <person name="Dhandapani V."/>
            <person name="Marshall H."/>
            <person name="Kissane S."/>
            <person name="Cuenca-Cambronero M."/>
            <person name="Asole G."/>
            <person name="Calvet F."/>
            <person name="Ruiz-Romero M."/>
            <person name="Marangio P."/>
            <person name="Guigo R."/>
            <person name="Rago D."/>
            <person name="Mirbahai L."/>
            <person name="Eastwood N."/>
            <person name="Colbourne J.K."/>
            <person name="Zhou J."/>
            <person name="Mallon E."/>
            <person name="Orsini L."/>
        </authorList>
    </citation>
    <scope>NUCLEOTIDE SEQUENCE [LARGE SCALE GENOMIC DNA]</scope>
    <source>
        <strain evidence="2">LRV0_1</strain>
    </source>
</reference>
<accession>A0ABQ9ZG36</accession>
<dbReference type="PANTHER" id="PTHR14187">
    <property type="entry name" value="ALPHA KINASE/ELONGATION FACTOR 2 KINASE"/>
    <property type="match status" value="1"/>
</dbReference>
<evidence type="ECO:0000313" key="2">
    <source>
        <dbReference type="EMBL" id="KAK4011885.1"/>
    </source>
</evidence>
<feature type="compositionally biased region" description="Polar residues" evidence="1">
    <location>
        <begin position="282"/>
        <end position="300"/>
    </location>
</feature>
<organism evidence="2 3">
    <name type="scientific">Daphnia magna</name>
    <dbReference type="NCBI Taxonomy" id="35525"/>
    <lineage>
        <taxon>Eukaryota</taxon>
        <taxon>Metazoa</taxon>
        <taxon>Ecdysozoa</taxon>
        <taxon>Arthropoda</taxon>
        <taxon>Crustacea</taxon>
        <taxon>Branchiopoda</taxon>
        <taxon>Diplostraca</taxon>
        <taxon>Cladocera</taxon>
        <taxon>Anomopoda</taxon>
        <taxon>Daphniidae</taxon>
        <taxon>Daphnia</taxon>
    </lineage>
</organism>
<gene>
    <name evidence="2" type="ORF">OUZ56_020994</name>
</gene>
<feature type="region of interest" description="Disordered" evidence="1">
    <location>
        <begin position="279"/>
        <end position="300"/>
    </location>
</feature>